<proteinExistence type="predicted"/>
<gene>
    <name evidence="1" type="ORF">HanXRQr2_Chr08g0361011</name>
</gene>
<reference evidence="1" key="2">
    <citation type="submission" date="2020-06" db="EMBL/GenBank/DDBJ databases">
        <title>Helianthus annuus Genome sequencing and assembly Release 2.</title>
        <authorList>
            <person name="Gouzy J."/>
            <person name="Langlade N."/>
            <person name="Munos S."/>
        </authorList>
    </citation>
    <scope>NUCLEOTIDE SEQUENCE</scope>
    <source>
        <tissue evidence="1">Leaves</tissue>
    </source>
</reference>
<keyword evidence="2" id="KW-1185">Reference proteome</keyword>
<name>A0A9K3IIP7_HELAN</name>
<evidence type="ECO:0000313" key="2">
    <source>
        <dbReference type="Proteomes" id="UP000215914"/>
    </source>
</evidence>
<comment type="caution">
    <text evidence="1">The sequence shown here is derived from an EMBL/GenBank/DDBJ whole genome shotgun (WGS) entry which is preliminary data.</text>
</comment>
<dbReference type="Proteomes" id="UP000215914">
    <property type="component" value="Unassembled WGS sequence"/>
</dbReference>
<sequence>MAKDGITSSSQHQQLSFFSKLQHTRSIIRLNIHNFCMKLSCTIFFREEVYVV</sequence>
<protein>
    <submittedName>
        <fullName evidence="1">Uncharacterized protein</fullName>
    </submittedName>
</protein>
<organism evidence="1 2">
    <name type="scientific">Helianthus annuus</name>
    <name type="common">Common sunflower</name>
    <dbReference type="NCBI Taxonomy" id="4232"/>
    <lineage>
        <taxon>Eukaryota</taxon>
        <taxon>Viridiplantae</taxon>
        <taxon>Streptophyta</taxon>
        <taxon>Embryophyta</taxon>
        <taxon>Tracheophyta</taxon>
        <taxon>Spermatophyta</taxon>
        <taxon>Magnoliopsida</taxon>
        <taxon>eudicotyledons</taxon>
        <taxon>Gunneridae</taxon>
        <taxon>Pentapetalae</taxon>
        <taxon>asterids</taxon>
        <taxon>campanulids</taxon>
        <taxon>Asterales</taxon>
        <taxon>Asteraceae</taxon>
        <taxon>Asteroideae</taxon>
        <taxon>Heliantheae alliance</taxon>
        <taxon>Heliantheae</taxon>
        <taxon>Helianthus</taxon>
    </lineage>
</organism>
<reference evidence="1" key="1">
    <citation type="journal article" date="2017" name="Nature">
        <title>The sunflower genome provides insights into oil metabolism, flowering and Asterid evolution.</title>
        <authorList>
            <person name="Badouin H."/>
            <person name="Gouzy J."/>
            <person name="Grassa C.J."/>
            <person name="Murat F."/>
            <person name="Staton S.E."/>
            <person name="Cottret L."/>
            <person name="Lelandais-Briere C."/>
            <person name="Owens G.L."/>
            <person name="Carrere S."/>
            <person name="Mayjonade B."/>
            <person name="Legrand L."/>
            <person name="Gill N."/>
            <person name="Kane N.C."/>
            <person name="Bowers J.E."/>
            <person name="Hubner S."/>
            <person name="Bellec A."/>
            <person name="Berard A."/>
            <person name="Berges H."/>
            <person name="Blanchet N."/>
            <person name="Boniface M.C."/>
            <person name="Brunel D."/>
            <person name="Catrice O."/>
            <person name="Chaidir N."/>
            <person name="Claudel C."/>
            <person name="Donnadieu C."/>
            <person name="Faraut T."/>
            <person name="Fievet G."/>
            <person name="Helmstetter N."/>
            <person name="King M."/>
            <person name="Knapp S.J."/>
            <person name="Lai Z."/>
            <person name="Le Paslier M.C."/>
            <person name="Lippi Y."/>
            <person name="Lorenzon L."/>
            <person name="Mandel J.R."/>
            <person name="Marage G."/>
            <person name="Marchand G."/>
            <person name="Marquand E."/>
            <person name="Bret-Mestries E."/>
            <person name="Morien E."/>
            <person name="Nambeesan S."/>
            <person name="Nguyen T."/>
            <person name="Pegot-Espagnet P."/>
            <person name="Pouilly N."/>
            <person name="Raftis F."/>
            <person name="Sallet E."/>
            <person name="Schiex T."/>
            <person name="Thomas J."/>
            <person name="Vandecasteele C."/>
            <person name="Vares D."/>
            <person name="Vear F."/>
            <person name="Vautrin S."/>
            <person name="Crespi M."/>
            <person name="Mangin B."/>
            <person name="Burke J.M."/>
            <person name="Salse J."/>
            <person name="Munos S."/>
            <person name="Vincourt P."/>
            <person name="Rieseberg L.H."/>
            <person name="Langlade N.B."/>
        </authorList>
    </citation>
    <scope>NUCLEOTIDE SEQUENCE</scope>
    <source>
        <tissue evidence="1">Leaves</tissue>
    </source>
</reference>
<accession>A0A9K3IIP7</accession>
<dbReference type="AlphaFoldDB" id="A0A9K3IIP7"/>
<dbReference type="Gramene" id="mRNA:HanXRQr2_Chr08g0361011">
    <property type="protein sequence ID" value="mRNA:HanXRQr2_Chr08g0361011"/>
    <property type="gene ID" value="HanXRQr2_Chr08g0361011"/>
</dbReference>
<evidence type="ECO:0000313" key="1">
    <source>
        <dbReference type="EMBL" id="KAF5797215.1"/>
    </source>
</evidence>
<dbReference type="EMBL" id="MNCJ02000323">
    <property type="protein sequence ID" value="KAF5797215.1"/>
    <property type="molecule type" value="Genomic_DNA"/>
</dbReference>